<evidence type="ECO:0000259" key="2">
    <source>
        <dbReference type="Pfam" id="PF13478"/>
    </source>
</evidence>
<dbReference type="Proteomes" id="UP000319449">
    <property type="component" value="Unassembled WGS sequence"/>
</dbReference>
<accession>A0A562V8H2</accession>
<protein>
    <submittedName>
        <fullName evidence="3">Xanthine dehydrogenase accessory factor</fullName>
    </submittedName>
</protein>
<sequence length="253" mass="28030">MWDWISKLDELRRQNQLAVLVTVIKSTGSTPRKHGAKMIVLPDGTFFGTVGGGVPEYYALEDARKCFDEMQGASSKVPLQQRGEFPACGGTMEFYMELINDTPCLYLFGAGHIGQSLCQVLDGTPFRIHLIDERDEWINGAAIPESVIRHHSHWSDFIQNAAWCDKRTFVTILTYNGSVDQQVLEEVLPHPARFVGMIGSKSKWAGVRNNLDGKGLDLSKVHCPVGHDNGGKSPREIAISIASQLLATYNGRE</sequence>
<dbReference type="RefSeq" id="WP_145025203.1">
    <property type="nucleotide sequence ID" value="NZ_VLLN01000030.1"/>
</dbReference>
<dbReference type="AlphaFoldDB" id="A0A562V8H2"/>
<comment type="caution">
    <text evidence="3">The sequence shown here is derived from an EMBL/GenBank/DDBJ whole genome shotgun (WGS) entry which is preliminary data.</text>
</comment>
<dbReference type="InterPro" id="IPR027051">
    <property type="entry name" value="XdhC_Rossmann_dom"/>
</dbReference>
<proteinExistence type="predicted"/>
<keyword evidence="4" id="KW-1185">Reference proteome</keyword>
<organism evidence="3 4">
    <name type="scientific">Geobacter argillaceus</name>
    <dbReference type="NCBI Taxonomy" id="345631"/>
    <lineage>
        <taxon>Bacteria</taxon>
        <taxon>Pseudomonadati</taxon>
        <taxon>Thermodesulfobacteriota</taxon>
        <taxon>Desulfuromonadia</taxon>
        <taxon>Geobacterales</taxon>
        <taxon>Geobacteraceae</taxon>
        <taxon>Geobacter</taxon>
    </lineage>
</organism>
<evidence type="ECO:0000259" key="1">
    <source>
        <dbReference type="Pfam" id="PF02625"/>
    </source>
</evidence>
<dbReference type="Pfam" id="PF13478">
    <property type="entry name" value="XdhC_C"/>
    <property type="match status" value="1"/>
</dbReference>
<evidence type="ECO:0000313" key="4">
    <source>
        <dbReference type="Proteomes" id="UP000319449"/>
    </source>
</evidence>
<dbReference type="PANTHER" id="PTHR30388:SF6">
    <property type="entry name" value="XANTHINE DEHYDROGENASE SUBUNIT A-RELATED"/>
    <property type="match status" value="1"/>
</dbReference>
<feature type="domain" description="XdhC Rossmann" evidence="2">
    <location>
        <begin position="105"/>
        <end position="245"/>
    </location>
</feature>
<evidence type="ECO:0000313" key="3">
    <source>
        <dbReference type="EMBL" id="TWJ14189.1"/>
    </source>
</evidence>
<dbReference type="Pfam" id="PF02625">
    <property type="entry name" value="XdhC_CoxI"/>
    <property type="match status" value="1"/>
</dbReference>
<dbReference type="InterPro" id="IPR003777">
    <property type="entry name" value="XdhC_CoxI"/>
</dbReference>
<reference evidence="3 4" key="1">
    <citation type="submission" date="2019-07" db="EMBL/GenBank/DDBJ databases">
        <title>Genomic Encyclopedia of Archaeal and Bacterial Type Strains, Phase II (KMG-II): from individual species to whole genera.</title>
        <authorList>
            <person name="Goeker M."/>
        </authorList>
    </citation>
    <scope>NUCLEOTIDE SEQUENCE [LARGE SCALE GENOMIC DNA]</scope>
    <source>
        <strain evidence="3 4">ATCC BAA-1139</strain>
    </source>
</reference>
<dbReference type="PANTHER" id="PTHR30388">
    <property type="entry name" value="ALDEHYDE OXIDOREDUCTASE MOLYBDENUM COFACTOR ASSEMBLY PROTEIN"/>
    <property type="match status" value="1"/>
</dbReference>
<dbReference type="OrthoDB" id="9815497at2"/>
<dbReference type="InterPro" id="IPR052698">
    <property type="entry name" value="MoCofactor_Util/Proc"/>
</dbReference>
<gene>
    <name evidence="3" type="ORF">JN12_03524</name>
</gene>
<feature type="domain" description="XdhC- CoxI" evidence="1">
    <location>
        <begin position="12"/>
        <end position="70"/>
    </location>
</feature>
<dbReference type="Gene3D" id="3.40.50.720">
    <property type="entry name" value="NAD(P)-binding Rossmann-like Domain"/>
    <property type="match status" value="1"/>
</dbReference>
<dbReference type="EMBL" id="VLLN01000030">
    <property type="protein sequence ID" value="TWJ14189.1"/>
    <property type="molecule type" value="Genomic_DNA"/>
</dbReference>
<name>A0A562V8H2_9BACT</name>